<gene>
    <name evidence="2" type="ordered locus">Trebr_0378</name>
</gene>
<dbReference type="AlphaFoldDB" id="F4LN39"/>
<dbReference type="SUPFAM" id="SSF53335">
    <property type="entry name" value="S-adenosyl-L-methionine-dependent methyltransferases"/>
    <property type="match status" value="1"/>
</dbReference>
<dbReference type="STRING" id="906968.Trebr_0378"/>
<keyword evidence="3" id="KW-1185">Reference proteome</keyword>
<proteinExistence type="predicted"/>
<evidence type="ECO:0000313" key="3">
    <source>
        <dbReference type="Proteomes" id="UP000006546"/>
    </source>
</evidence>
<name>F4LN39_TREBD</name>
<dbReference type="HOGENOM" id="CLU_031012_1_0_12"/>
<dbReference type="KEGG" id="tbe:Trebr_0378"/>
<dbReference type="eggNOG" id="COG2263">
    <property type="taxonomic scope" value="Bacteria"/>
</dbReference>
<reference evidence="3" key="1">
    <citation type="submission" date="2011-04" db="EMBL/GenBank/DDBJ databases">
        <title>The complete genome of Treponema brennaborense DSM 12168.</title>
        <authorList>
            <person name="Lucas S."/>
            <person name="Han J."/>
            <person name="Lapidus A."/>
            <person name="Bruce D."/>
            <person name="Goodwin L."/>
            <person name="Pitluck S."/>
            <person name="Peters L."/>
            <person name="Kyrpides N."/>
            <person name="Mavromatis K."/>
            <person name="Ivanova N."/>
            <person name="Mikhailova N."/>
            <person name="Pagani I."/>
            <person name="Teshima H."/>
            <person name="Detter J.C."/>
            <person name="Tapia R."/>
            <person name="Han C."/>
            <person name="Land M."/>
            <person name="Hauser L."/>
            <person name="Markowitz V."/>
            <person name="Cheng J.-F."/>
            <person name="Hugenholtz P."/>
            <person name="Woyke T."/>
            <person name="Wu D."/>
            <person name="Gronow S."/>
            <person name="Wellnitz S."/>
            <person name="Brambilla E."/>
            <person name="Klenk H.-P."/>
            <person name="Eisen J.A."/>
        </authorList>
    </citation>
    <scope>NUCLEOTIDE SEQUENCE [LARGE SCALE GENOMIC DNA]</scope>
    <source>
        <strain evidence="3">DSM 12168 / CIP 105900 / DD5/3</strain>
    </source>
</reference>
<dbReference type="Proteomes" id="UP000006546">
    <property type="component" value="Chromosome"/>
</dbReference>
<evidence type="ECO:0000313" key="2">
    <source>
        <dbReference type="EMBL" id="AEE15825.1"/>
    </source>
</evidence>
<dbReference type="OrthoDB" id="5502211at2"/>
<accession>F4LN39</accession>
<dbReference type="Pfam" id="PF13679">
    <property type="entry name" value="Methyltransf_32"/>
    <property type="match status" value="1"/>
</dbReference>
<dbReference type="Gene3D" id="3.40.50.150">
    <property type="entry name" value="Vaccinia Virus protein VP39"/>
    <property type="match status" value="1"/>
</dbReference>
<organism evidence="2 3">
    <name type="scientific">Treponema brennaborense (strain DSM 12168 / CIP 105900 / DD5/3)</name>
    <dbReference type="NCBI Taxonomy" id="906968"/>
    <lineage>
        <taxon>Bacteria</taxon>
        <taxon>Pseudomonadati</taxon>
        <taxon>Spirochaetota</taxon>
        <taxon>Spirochaetia</taxon>
        <taxon>Spirochaetales</taxon>
        <taxon>Treponemataceae</taxon>
        <taxon>Treponema</taxon>
    </lineage>
</organism>
<evidence type="ECO:0000259" key="1">
    <source>
        <dbReference type="Pfam" id="PF13679"/>
    </source>
</evidence>
<dbReference type="EMBL" id="CP002696">
    <property type="protein sequence ID" value="AEE15825.1"/>
    <property type="molecule type" value="Genomic_DNA"/>
</dbReference>
<dbReference type="PANTHER" id="PTHR13369">
    <property type="match status" value="1"/>
</dbReference>
<dbReference type="InterPro" id="IPR025714">
    <property type="entry name" value="Methyltranfer_dom"/>
</dbReference>
<protein>
    <recommendedName>
        <fullName evidence="1">Methyltransferase domain-containing protein</fullName>
    </recommendedName>
</protein>
<sequence>MEDFLQELTDGADRVLSAAFSTPVKGTRSVGTGAAAVAAEAASAEFIPVPAGQTCLKIKVRPSASAAANNRSAGVSFYAEFFTEKQAFHRTLDAAAFTALVGRCAGSLFKNTVIQLTERGGTGRIETVSVLANKKGTVRVIRSAARAPALQPPPASGGDRQKRYLLPEGTPVPFLVFLGVMTADGKVVQAKRDKFRQINRFLEFIDDVLPAVLDGRESVSTEQPLRIADFGCGKSYLTFAVHYYLTEIKRLPAAITGLDLKDDVVADCAALASRLHCSGLTFRRGDIAAYGSDRTGTPPDIVITLHACDTATDYALAYAVDHRARAVLSVPCCQHEVNAQLRAGDVPPQFAPLVKYGLIKERFAALVTDAVRAELLERAGYAVQILEFVDGSATPKNLLIRAIRKKTAESPVCASSPAALGSEVQAAGGVEVQAAGSGAAALTEALRVRTTMQTLLERE</sequence>
<dbReference type="PANTHER" id="PTHR13369:SF3">
    <property type="entry name" value="METHYLTRANSFERASE DOMAIN-CONTAINING PROTEIN"/>
    <property type="match status" value="1"/>
</dbReference>
<dbReference type="InterPro" id="IPR029063">
    <property type="entry name" value="SAM-dependent_MTases_sf"/>
</dbReference>
<feature type="domain" description="Methyltransferase" evidence="1">
    <location>
        <begin position="193"/>
        <end position="340"/>
    </location>
</feature>
<dbReference type="RefSeq" id="WP_013757544.1">
    <property type="nucleotide sequence ID" value="NC_015500.1"/>
</dbReference>
<dbReference type="GO" id="GO:0005737">
    <property type="term" value="C:cytoplasm"/>
    <property type="evidence" value="ECO:0007669"/>
    <property type="project" value="TreeGrafter"/>
</dbReference>